<dbReference type="Proteomes" id="UP000663848">
    <property type="component" value="Unassembled WGS sequence"/>
</dbReference>
<evidence type="ECO:0000313" key="2">
    <source>
        <dbReference type="EMBL" id="CAF4561826.1"/>
    </source>
</evidence>
<sequence length="267" mass="31067">MSRSNVHLLDLPNEVLLIVLRKLNNISLIDRFCIDILPRIHHTVKYILLEPVSMERILLATVYPNLTERKLFNFEQQIVSKYFTGHNRIIDGTCVQNDILVYMPQLHSFSFYINTSIDTRDLSYNVSRENIQQTLVNSGQQNATSIICNLTTYEIACSIFSLPFAFDYLEDVGNIFPNIVFSYVTCLLVQDCDAFRYEFFVRIAQSFPLLKYLRIFNIESRLPVDPLTLSSDHSQSYTMVEYLHLTSLDVGYSHKDYLEQFLNETKA</sequence>
<gene>
    <name evidence="1" type="ORF">FME351_LOCUS8428</name>
    <name evidence="2" type="ORF">QYT958_LOCUS9032</name>
    <name evidence="3" type="ORF">TSG867_LOCUS26386</name>
</gene>
<evidence type="ECO:0000313" key="4">
    <source>
        <dbReference type="Proteomes" id="UP000663848"/>
    </source>
</evidence>
<reference evidence="2" key="1">
    <citation type="submission" date="2021-02" db="EMBL/GenBank/DDBJ databases">
        <authorList>
            <person name="Nowell W R."/>
        </authorList>
    </citation>
    <scope>NUCLEOTIDE SEQUENCE</scope>
</reference>
<evidence type="ECO:0000313" key="3">
    <source>
        <dbReference type="EMBL" id="CAF4577837.1"/>
    </source>
</evidence>
<dbReference type="EMBL" id="CAJOBQ010002766">
    <property type="protein sequence ID" value="CAF4577837.1"/>
    <property type="molecule type" value="Genomic_DNA"/>
</dbReference>
<comment type="caution">
    <text evidence="2">The sequence shown here is derived from an EMBL/GenBank/DDBJ whole genome shotgun (WGS) entry which is preliminary data.</text>
</comment>
<evidence type="ECO:0000313" key="1">
    <source>
        <dbReference type="EMBL" id="CAF3394054.1"/>
    </source>
</evidence>
<dbReference type="AlphaFoldDB" id="A0A820ZSJ7"/>
<dbReference type="EMBL" id="CAJNYU010000848">
    <property type="protein sequence ID" value="CAF3394054.1"/>
    <property type="molecule type" value="Genomic_DNA"/>
</dbReference>
<accession>A0A820ZSJ7</accession>
<proteinExistence type="predicted"/>
<protein>
    <recommendedName>
        <fullName evidence="5">F-box domain-containing protein</fullName>
    </recommendedName>
</protein>
<dbReference type="Proteomes" id="UP000663869">
    <property type="component" value="Unassembled WGS sequence"/>
</dbReference>
<organism evidence="2 4">
    <name type="scientific">Rotaria socialis</name>
    <dbReference type="NCBI Taxonomy" id="392032"/>
    <lineage>
        <taxon>Eukaryota</taxon>
        <taxon>Metazoa</taxon>
        <taxon>Spiralia</taxon>
        <taxon>Gnathifera</taxon>
        <taxon>Rotifera</taxon>
        <taxon>Eurotatoria</taxon>
        <taxon>Bdelloidea</taxon>
        <taxon>Philodinida</taxon>
        <taxon>Philodinidae</taxon>
        <taxon>Rotaria</taxon>
    </lineage>
</organism>
<dbReference type="EMBL" id="CAJOBR010000934">
    <property type="protein sequence ID" value="CAF4561826.1"/>
    <property type="molecule type" value="Genomic_DNA"/>
</dbReference>
<evidence type="ECO:0008006" key="5">
    <source>
        <dbReference type="Google" id="ProtNLM"/>
    </source>
</evidence>
<dbReference type="Proteomes" id="UP000663862">
    <property type="component" value="Unassembled WGS sequence"/>
</dbReference>
<name>A0A820ZSJ7_9BILA</name>